<dbReference type="Proteomes" id="UP000799755">
    <property type="component" value="Unassembled WGS sequence"/>
</dbReference>
<gene>
    <name evidence="1" type="ORF">BDR25DRAFT_315689</name>
</gene>
<dbReference type="EMBL" id="MU003514">
    <property type="protein sequence ID" value="KAF2468693.1"/>
    <property type="molecule type" value="Genomic_DNA"/>
</dbReference>
<protein>
    <submittedName>
        <fullName evidence="1">Uncharacterized protein</fullName>
    </submittedName>
</protein>
<keyword evidence="2" id="KW-1185">Reference proteome</keyword>
<evidence type="ECO:0000313" key="2">
    <source>
        <dbReference type="Proteomes" id="UP000799755"/>
    </source>
</evidence>
<accession>A0ACB6QNZ8</accession>
<reference evidence="1" key="1">
    <citation type="journal article" date="2020" name="Stud. Mycol.">
        <title>101 Dothideomycetes genomes: a test case for predicting lifestyles and emergence of pathogens.</title>
        <authorList>
            <person name="Haridas S."/>
            <person name="Albert R."/>
            <person name="Binder M."/>
            <person name="Bloem J."/>
            <person name="Labutti K."/>
            <person name="Salamov A."/>
            <person name="Andreopoulos B."/>
            <person name="Baker S."/>
            <person name="Barry K."/>
            <person name="Bills G."/>
            <person name="Bluhm B."/>
            <person name="Cannon C."/>
            <person name="Castanera R."/>
            <person name="Culley D."/>
            <person name="Daum C."/>
            <person name="Ezra D."/>
            <person name="Gonzalez J."/>
            <person name="Henrissat B."/>
            <person name="Kuo A."/>
            <person name="Liang C."/>
            <person name="Lipzen A."/>
            <person name="Lutzoni F."/>
            <person name="Magnuson J."/>
            <person name="Mondo S."/>
            <person name="Nolan M."/>
            <person name="Ohm R."/>
            <person name="Pangilinan J."/>
            <person name="Park H.-J."/>
            <person name="Ramirez L."/>
            <person name="Alfaro M."/>
            <person name="Sun H."/>
            <person name="Tritt A."/>
            <person name="Yoshinaga Y."/>
            <person name="Zwiers L.-H."/>
            <person name="Turgeon B."/>
            <person name="Goodwin S."/>
            <person name="Spatafora J."/>
            <person name="Crous P."/>
            <person name="Grigoriev I."/>
        </authorList>
    </citation>
    <scope>NUCLEOTIDE SEQUENCE</scope>
    <source>
        <strain evidence="1">ATCC 200398</strain>
    </source>
</reference>
<comment type="caution">
    <text evidence="1">The sequence shown here is derived from an EMBL/GenBank/DDBJ whole genome shotgun (WGS) entry which is preliminary data.</text>
</comment>
<evidence type="ECO:0000313" key="1">
    <source>
        <dbReference type="EMBL" id="KAF2468693.1"/>
    </source>
</evidence>
<organism evidence="1 2">
    <name type="scientific">Lindgomyces ingoldianus</name>
    <dbReference type="NCBI Taxonomy" id="673940"/>
    <lineage>
        <taxon>Eukaryota</taxon>
        <taxon>Fungi</taxon>
        <taxon>Dikarya</taxon>
        <taxon>Ascomycota</taxon>
        <taxon>Pezizomycotina</taxon>
        <taxon>Dothideomycetes</taxon>
        <taxon>Pleosporomycetidae</taxon>
        <taxon>Pleosporales</taxon>
        <taxon>Lindgomycetaceae</taxon>
        <taxon>Lindgomyces</taxon>
    </lineage>
</organism>
<proteinExistence type="predicted"/>
<sequence>MARVMRYENLKEARAKRNEEEAAFEITDKGNRGRMLVDKGAEMGAQGGQYSNALHAASSGGHEATVKTPLNKEARTRYEERRANTGLTSSISPEGEERMRGR</sequence>
<name>A0ACB6QNZ8_9PLEO</name>